<organism evidence="3 4">
    <name type="scientific">Halomonas pelophila</name>
    <dbReference type="NCBI Taxonomy" id="3151122"/>
    <lineage>
        <taxon>Bacteria</taxon>
        <taxon>Pseudomonadati</taxon>
        <taxon>Pseudomonadota</taxon>
        <taxon>Gammaproteobacteria</taxon>
        <taxon>Oceanospirillales</taxon>
        <taxon>Halomonadaceae</taxon>
        <taxon>Halomonas</taxon>
    </lineage>
</organism>
<dbReference type="PANTHER" id="PTHR37533:SF2">
    <property type="entry name" value="FLAGELLAR HOOK-LENGTH CONTROL PROTEIN"/>
    <property type="match status" value="1"/>
</dbReference>
<feature type="compositionally biased region" description="Basic and acidic residues" evidence="1">
    <location>
        <begin position="447"/>
        <end position="471"/>
    </location>
</feature>
<name>A0ABV1N0G3_9GAMM</name>
<dbReference type="InterPro" id="IPR021136">
    <property type="entry name" value="Flagellar_hook_control-like_C"/>
</dbReference>
<keyword evidence="3" id="KW-0282">Flagellum</keyword>
<evidence type="ECO:0000313" key="3">
    <source>
        <dbReference type="EMBL" id="MEQ6887217.1"/>
    </source>
</evidence>
<protein>
    <submittedName>
        <fullName evidence="3">Flagellar hook-length control protein FliK</fullName>
    </submittedName>
</protein>
<dbReference type="PANTHER" id="PTHR37533">
    <property type="entry name" value="FLAGELLAR HOOK-LENGTH CONTROL PROTEIN"/>
    <property type="match status" value="1"/>
</dbReference>
<feature type="compositionally biased region" description="Low complexity" evidence="1">
    <location>
        <begin position="9"/>
        <end position="42"/>
    </location>
</feature>
<gene>
    <name evidence="3" type="ORF">ABE957_00815</name>
</gene>
<dbReference type="Gene3D" id="3.30.750.140">
    <property type="match status" value="1"/>
</dbReference>
<dbReference type="CDD" id="cd17470">
    <property type="entry name" value="T3SS_Flik_C"/>
    <property type="match status" value="1"/>
</dbReference>
<evidence type="ECO:0000259" key="2">
    <source>
        <dbReference type="Pfam" id="PF02120"/>
    </source>
</evidence>
<feature type="region of interest" description="Disordered" evidence="1">
    <location>
        <begin position="9"/>
        <end position="80"/>
    </location>
</feature>
<keyword evidence="4" id="KW-1185">Reference proteome</keyword>
<proteinExistence type="predicted"/>
<feature type="compositionally biased region" description="Polar residues" evidence="1">
    <location>
        <begin position="413"/>
        <end position="422"/>
    </location>
</feature>
<sequence length="471" mass="46757">MDIQLLINAPGNAAGHRAAAGDAKAPGSEFARQLAGASQAQGDGAGKTAAPTPQASSRQADASLTPLAATHGQGEAPTDAATRREALEALLAKASGETGKKGENAGPAALLATLLGAGAPDQQAQRLSQQGQAAWTQLSAEDVEAALQSLEQGAPRPGGSETAQGQGIWDALQERLALIEQAGRPEADDVLAVLPMAGPAGPASEALAAASLGAGQQGRTNPLLEAIAADRRAPTGQPQSNAAAIAAAAERLAAPAAGSGQATATSDEALRFAAAGDALLAQRGETSRAAGGSELAGQGAANAMTGAMANTTTGASGASAMAQASIQAPVSSPAWSQQLGQQLVRLSQQGGDQRVELKLHPAELGPLSVSLKMSDHGAQAQFVSAHAQVRQALEQAIPQLREALAEQGISLGETSVGEQRQGGSEGDGASARPGELLASAGGDAAEDGTHSALEERGAREVPLDGRVDLYA</sequence>
<dbReference type="RefSeq" id="WP_349756738.1">
    <property type="nucleotide sequence ID" value="NZ_JBEGCI010000001.1"/>
</dbReference>
<dbReference type="Proteomes" id="UP001472978">
    <property type="component" value="Unassembled WGS sequence"/>
</dbReference>
<feature type="region of interest" description="Disordered" evidence="1">
    <location>
        <begin position="413"/>
        <end position="471"/>
    </location>
</feature>
<feature type="domain" description="Flagellar hook-length control protein-like C-terminal" evidence="2">
    <location>
        <begin position="345"/>
        <end position="423"/>
    </location>
</feature>
<reference evidence="3 4" key="1">
    <citation type="submission" date="2024-05" db="EMBL/GenBank/DDBJ databases">
        <title>Halomonas sp. CS7 16S ribosomal RNA gene Genome sequencing and assembly.</title>
        <authorList>
            <person name="Yook S."/>
        </authorList>
    </citation>
    <scope>NUCLEOTIDE SEQUENCE [LARGE SCALE GENOMIC DNA]</scope>
    <source>
        <strain evidence="3 4">CS7</strain>
    </source>
</reference>
<evidence type="ECO:0000313" key="4">
    <source>
        <dbReference type="Proteomes" id="UP001472978"/>
    </source>
</evidence>
<keyword evidence="3" id="KW-0969">Cilium</keyword>
<dbReference type="InterPro" id="IPR038610">
    <property type="entry name" value="FliK-like_C_sf"/>
</dbReference>
<accession>A0ABV1N0G3</accession>
<comment type="caution">
    <text evidence="3">The sequence shown here is derived from an EMBL/GenBank/DDBJ whole genome shotgun (WGS) entry which is preliminary data.</text>
</comment>
<dbReference type="EMBL" id="JBEGCI010000001">
    <property type="protein sequence ID" value="MEQ6887217.1"/>
    <property type="molecule type" value="Genomic_DNA"/>
</dbReference>
<keyword evidence="3" id="KW-0966">Cell projection</keyword>
<dbReference type="Pfam" id="PF02120">
    <property type="entry name" value="Flg_hook"/>
    <property type="match status" value="1"/>
</dbReference>
<dbReference type="InterPro" id="IPR052563">
    <property type="entry name" value="FliK"/>
</dbReference>
<evidence type="ECO:0000256" key="1">
    <source>
        <dbReference type="SAM" id="MobiDB-lite"/>
    </source>
</evidence>
<feature type="compositionally biased region" description="Polar residues" evidence="1">
    <location>
        <begin position="51"/>
        <end position="62"/>
    </location>
</feature>